<gene>
    <name evidence="5" type="ORF">AMORRO_LOCUS16306</name>
</gene>
<dbReference type="InterPro" id="IPR029055">
    <property type="entry name" value="Ntn_hydrolases_N"/>
</dbReference>
<evidence type="ECO:0000256" key="2">
    <source>
        <dbReference type="ARBA" id="ARBA00022490"/>
    </source>
</evidence>
<dbReference type="InterPro" id="IPR023333">
    <property type="entry name" value="Proteasome_suB-type"/>
</dbReference>
<dbReference type="OrthoDB" id="268479at2759"/>
<protein>
    <submittedName>
        <fullName evidence="5">5194_t:CDS:1</fullName>
    </submittedName>
</protein>
<reference evidence="5" key="1">
    <citation type="submission" date="2021-06" db="EMBL/GenBank/DDBJ databases">
        <authorList>
            <person name="Kallberg Y."/>
            <person name="Tangrot J."/>
            <person name="Rosling A."/>
        </authorList>
    </citation>
    <scope>NUCLEOTIDE SEQUENCE</scope>
    <source>
        <strain evidence="5">CL551</strain>
    </source>
</reference>
<dbReference type="GO" id="GO:0051603">
    <property type="term" value="P:proteolysis involved in protein catabolic process"/>
    <property type="evidence" value="ECO:0007669"/>
    <property type="project" value="InterPro"/>
</dbReference>
<keyword evidence="2" id="KW-0963">Cytoplasm</keyword>
<organism evidence="5 6">
    <name type="scientific">Acaulospora morrowiae</name>
    <dbReference type="NCBI Taxonomy" id="94023"/>
    <lineage>
        <taxon>Eukaryota</taxon>
        <taxon>Fungi</taxon>
        <taxon>Fungi incertae sedis</taxon>
        <taxon>Mucoromycota</taxon>
        <taxon>Glomeromycotina</taxon>
        <taxon>Glomeromycetes</taxon>
        <taxon>Diversisporales</taxon>
        <taxon>Acaulosporaceae</taxon>
        <taxon>Acaulospora</taxon>
    </lineage>
</organism>
<evidence type="ECO:0000256" key="3">
    <source>
        <dbReference type="ARBA" id="ARBA00022942"/>
    </source>
</evidence>
<keyword evidence="6" id="KW-1185">Reference proteome</keyword>
<name>A0A9N9NUX0_9GLOM</name>
<dbReference type="SUPFAM" id="SSF56235">
    <property type="entry name" value="N-terminal nucleophile aminohydrolases (Ntn hydrolases)"/>
    <property type="match status" value="1"/>
</dbReference>
<feature type="non-terminal residue" evidence="5">
    <location>
        <position position="167"/>
    </location>
</feature>
<comment type="subcellular location">
    <subcellularLocation>
        <location evidence="1">Nucleus</location>
    </subcellularLocation>
</comment>
<dbReference type="EMBL" id="CAJVPV010043829">
    <property type="protein sequence ID" value="CAG8766420.1"/>
    <property type="molecule type" value="Genomic_DNA"/>
</dbReference>
<dbReference type="GO" id="GO:0005634">
    <property type="term" value="C:nucleus"/>
    <property type="evidence" value="ECO:0007669"/>
    <property type="project" value="UniProtKB-SubCell"/>
</dbReference>
<dbReference type="GO" id="GO:0005737">
    <property type="term" value="C:cytoplasm"/>
    <property type="evidence" value="ECO:0007669"/>
    <property type="project" value="TreeGrafter"/>
</dbReference>
<sequence length="167" mass="18789">SEKAVLAMNGFAADGVSLVKRLGQRMEWYKHAHDKEMSTPALAQMLSNTLYYRRFFPYYTFSLLGGVDEKGQGVVYSFDPVGSYKPELYRAGGSAAALIQPFLDNQVGFKNQQGVEKQFLPLDAVIRIARDAFTSATERDIYTGDLLEIFIIRKDGITVDTYPLKRD</sequence>
<dbReference type="PANTHER" id="PTHR32194:SF2">
    <property type="entry name" value="PROTEASOME SUBUNIT BETA TYPE-1"/>
    <property type="match status" value="1"/>
</dbReference>
<dbReference type="AlphaFoldDB" id="A0A9N9NUX0"/>
<dbReference type="PROSITE" id="PS51476">
    <property type="entry name" value="PROTEASOME_BETA_2"/>
    <property type="match status" value="1"/>
</dbReference>
<evidence type="ECO:0000313" key="5">
    <source>
        <dbReference type="EMBL" id="CAG8766420.1"/>
    </source>
</evidence>
<evidence type="ECO:0000256" key="1">
    <source>
        <dbReference type="ARBA" id="ARBA00004123"/>
    </source>
</evidence>
<dbReference type="PANTHER" id="PTHR32194">
    <property type="entry name" value="METALLOPROTEASE TLDD"/>
    <property type="match status" value="1"/>
</dbReference>
<dbReference type="FunFam" id="3.60.20.10:FF:000027">
    <property type="entry name" value="Proteasome subunit beta type-6"/>
    <property type="match status" value="1"/>
</dbReference>
<dbReference type="Gene3D" id="3.60.20.10">
    <property type="entry name" value="Glutamine Phosphoribosylpyrophosphate, subunit 1, domain 1"/>
    <property type="match status" value="1"/>
</dbReference>
<dbReference type="InterPro" id="IPR001353">
    <property type="entry name" value="Proteasome_sua/b"/>
</dbReference>
<evidence type="ECO:0000313" key="6">
    <source>
        <dbReference type="Proteomes" id="UP000789342"/>
    </source>
</evidence>
<comment type="caution">
    <text evidence="5">The sequence shown here is derived from an EMBL/GenBank/DDBJ whole genome shotgun (WGS) entry which is preliminary data.</text>
</comment>
<proteinExistence type="predicted"/>
<dbReference type="Pfam" id="PF00227">
    <property type="entry name" value="Proteasome"/>
    <property type="match status" value="1"/>
</dbReference>
<keyword evidence="4" id="KW-0539">Nucleus</keyword>
<dbReference type="Proteomes" id="UP000789342">
    <property type="component" value="Unassembled WGS sequence"/>
</dbReference>
<accession>A0A9N9NUX0</accession>
<dbReference type="GO" id="GO:0005839">
    <property type="term" value="C:proteasome core complex"/>
    <property type="evidence" value="ECO:0007669"/>
    <property type="project" value="InterPro"/>
</dbReference>
<evidence type="ECO:0000256" key="4">
    <source>
        <dbReference type="ARBA" id="ARBA00023242"/>
    </source>
</evidence>
<keyword evidence="3" id="KW-0647">Proteasome</keyword>